<name>A0ABS7FAE8_9NEIS</name>
<proteinExistence type="inferred from homology"/>
<evidence type="ECO:0000313" key="10">
    <source>
        <dbReference type="Proteomes" id="UP000711178"/>
    </source>
</evidence>
<feature type="signal peptide" evidence="4">
    <location>
        <begin position="1"/>
        <end position="23"/>
    </location>
</feature>
<feature type="coiled-coil region" evidence="3">
    <location>
        <begin position="110"/>
        <end position="175"/>
    </location>
</feature>
<feature type="domain" description="Multidrug resistance protein MdtA-like beta-barrel" evidence="7">
    <location>
        <begin position="217"/>
        <end position="304"/>
    </location>
</feature>
<dbReference type="SUPFAM" id="SSF111369">
    <property type="entry name" value="HlyD-like secretion proteins"/>
    <property type="match status" value="1"/>
</dbReference>
<evidence type="ECO:0000256" key="4">
    <source>
        <dbReference type="SAM" id="SignalP"/>
    </source>
</evidence>
<evidence type="ECO:0000259" key="7">
    <source>
        <dbReference type="Pfam" id="PF25944"/>
    </source>
</evidence>
<evidence type="ECO:0000256" key="3">
    <source>
        <dbReference type="SAM" id="Coils"/>
    </source>
</evidence>
<dbReference type="Gene3D" id="1.10.287.470">
    <property type="entry name" value="Helix hairpin bin"/>
    <property type="match status" value="1"/>
</dbReference>
<comment type="subcellular location">
    <subcellularLocation>
        <location evidence="1">Cell envelope</location>
    </subcellularLocation>
</comment>
<feature type="domain" description="Multidrug resistance protein MdtA-like alpha-helical hairpin" evidence="5">
    <location>
        <begin position="110"/>
        <end position="179"/>
    </location>
</feature>
<evidence type="ECO:0000313" key="9">
    <source>
        <dbReference type="EMBL" id="MBW8286273.1"/>
    </source>
</evidence>
<organism evidence="9 10">
    <name type="scientific">Chromobacterium subtsugae</name>
    <dbReference type="NCBI Taxonomy" id="251747"/>
    <lineage>
        <taxon>Bacteria</taxon>
        <taxon>Pseudomonadati</taxon>
        <taxon>Pseudomonadota</taxon>
        <taxon>Betaproteobacteria</taxon>
        <taxon>Neisseriales</taxon>
        <taxon>Chromobacteriaceae</taxon>
        <taxon>Chromobacterium</taxon>
    </lineage>
</organism>
<evidence type="ECO:0000259" key="8">
    <source>
        <dbReference type="Pfam" id="PF25967"/>
    </source>
</evidence>
<dbReference type="Gene3D" id="2.40.420.20">
    <property type="match status" value="1"/>
</dbReference>
<dbReference type="NCBIfam" id="TIGR01730">
    <property type="entry name" value="RND_mfp"/>
    <property type="match status" value="1"/>
</dbReference>
<dbReference type="InterPro" id="IPR058624">
    <property type="entry name" value="MdtA-like_HH"/>
</dbReference>
<dbReference type="PROSITE" id="PS51257">
    <property type="entry name" value="PROKAR_LIPOPROTEIN"/>
    <property type="match status" value="1"/>
</dbReference>
<dbReference type="Pfam" id="PF25967">
    <property type="entry name" value="RND-MFP_C"/>
    <property type="match status" value="1"/>
</dbReference>
<dbReference type="RefSeq" id="WP_052257922.1">
    <property type="nucleotide sequence ID" value="NZ_CP142381.1"/>
</dbReference>
<dbReference type="GeneID" id="89683491"/>
<dbReference type="Gene3D" id="2.40.30.170">
    <property type="match status" value="1"/>
</dbReference>
<comment type="caution">
    <text evidence="9">The sequence shown here is derived from an EMBL/GenBank/DDBJ whole genome shotgun (WGS) entry which is preliminary data.</text>
</comment>
<dbReference type="Pfam" id="PF25944">
    <property type="entry name" value="Beta-barrel_RND"/>
    <property type="match status" value="1"/>
</dbReference>
<feature type="chain" id="PRO_5045796866" evidence="4">
    <location>
        <begin position="24"/>
        <end position="393"/>
    </location>
</feature>
<sequence length="393" mass="41561">MDKFLKGRVAASLLPLAAALALAGCGKDLGAAQAAAQAPAPAVPVSVQQVAPGNVDVAYEYVGQSAGSREVEVRARVGGILQKRMFTEGQPVRQGDPLFQIDPAPFQIALEQAVAALRDRQAELTRAQQNYDRVQPLFRENALSRKDFDEAAANREAARAQVMAAQAKVKEAQINLGYTRVSAPISGLTSREVRSEGSLVGGSADASMLTKISQNDPIYVNFNVPEADLDALRGQQSSGALKFHGGGFKVSLRLSDGSRFERSGSLNFTDHLVDASTGTVRLRASLANPDGRILPGQFVTVLLQGAYRAQAIAIPQRAVLTSQQGKAVWVVGADNRVQLRPVEAGQEQGLNVLINKGLKAGDRVALDNLVKLRPGALVQISPEPAATGASSRS</sequence>
<dbReference type="InterPro" id="IPR058625">
    <property type="entry name" value="MdtA-like_BSH"/>
</dbReference>
<evidence type="ECO:0000256" key="1">
    <source>
        <dbReference type="ARBA" id="ARBA00004196"/>
    </source>
</evidence>
<dbReference type="Gene3D" id="2.40.50.100">
    <property type="match status" value="1"/>
</dbReference>
<dbReference type="Pfam" id="PF25876">
    <property type="entry name" value="HH_MFP_RND"/>
    <property type="match status" value="1"/>
</dbReference>
<keyword evidence="3" id="KW-0175">Coiled coil</keyword>
<feature type="domain" description="Multidrug resistance protein MdtA-like barrel-sandwich hybrid" evidence="6">
    <location>
        <begin position="69"/>
        <end position="209"/>
    </location>
</feature>
<dbReference type="Proteomes" id="UP000711178">
    <property type="component" value="Unassembled WGS sequence"/>
</dbReference>
<feature type="domain" description="Multidrug resistance protein MdtA-like C-terminal permuted SH3" evidence="8">
    <location>
        <begin position="310"/>
        <end position="369"/>
    </location>
</feature>
<dbReference type="EMBL" id="JAHDTB010000001">
    <property type="protein sequence ID" value="MBW8286273.1"/>
    <property type="molecule type" value="Genomic_DNA"/>
</dbReference>
<evidence type="ECO:0000256" key="2">
    <source>
        <dbReference type="ARBA" id="ARBA00009477"/>
    </source>
</evidence>
<keyword evidence="4" id="KW-0732">Signal</keyword>
<dbReference type="Pfam" id="PF25917">
    <property type="entry name" value="BSH_RND"/>
    <property type="match status" value="1"/>
</dbReference>
<dbReference type="InterPro" id="IPR058627">
    <property type="entry name" value="MdtA-like_C"/>
</dbReference>
<accession>A0ABS7FAE8</accession>
<reference evidence="9 10" key="1">
    <citation type="submission" date="2021-05" db="EMBL/GenBank/DDBJ databases">
        <title>Draft Whole Genome Sequencing Of Biosensor Chromobacterium violaceum Strain CV026 Reveals A Regulatory RNA In Chromobacterium violaceum Phenotype Regulatory Network.</title>
        <authorList>
            <person name="Hong K.W."/>
            <person name="Chan K.G."/>
            <person name="Chang C.-Y."/>
        </authorList>
    </citation>
    <scope>NUCLEOTIDE SEQUENCE [LARGE SCALE GENOMIC DNA]</scope>
    <source>
        <strain evidence="9 10">ATCC 31532</strain>
    </source>
</reference>
<comment type="similarity">
    <text evidence="2">Belongs to the membrane fusion protein (MFP) (TC 8.A.1) family.</text>
</comment>
<dbReference type="InterPro" id="IPR058626">
    <property type="entry name" value="MdtA-like_b-barrel"/>
</dbReference>
<evidence type="ECO:0000259" key="6">
    <source>
        <dbReference type="Pfam" id="PF25917"/>
    </source>
</evidence>
<evidence type="ECO:0000259" key="5">
    <source>
        <dbReference type="Pfam" id="PF25876"/>
    </source>
</evidence>
<dbReference type="InterPro" id="IPR006143">
    <property type="entry name" value="RND_pump_MFP"/>
</dbReference>
<dbReference type="PANTHER" id="PTHR30158">
    <property type="entry name" value="ACRA/E-RELATED COMPONENT OF DRUG EFFLUX TRANSPORTER"/>
    <property type="match status" value="1"/>
</dbReference>
<protein>
    <submittedName>
        <fullName evidence="9">Efflux RND transporter periplasmic adaptor subunit</fullName>
    </submittedName>
</protein>
<keyword evidence="10" id="KW-1185">Reference proteome</keyword>
<gene>
    <name evidence="9" type="ORF">KIF53_01305</name>
</gene>